<keyword evidence="3" id="KW-0238">DNA-binding</keyword>
<dbReference type="InterPro" id="IPR036390">
    <property type="entry name" value="WH_DNA-bd_sf"/>
</dbReference>
<dbReference type="PRINTS" id="PR00039">
    <property type="entry name" value="HTHLYSR"/>
</dbReference>
<evidence type="ECO:0000259" key="8">
    <source>
        <dbReference type="PROSITE" id="PS50931"/>
    </source>
</evidence>
<evidence type="ECO:0000256" key="4">
    <source>
        <dbReference type="ARBA" id="ARBA00023159"/>
    </source>
</evidence>
<proteinExistence type="inferred from homology"/>
<dbReference type="PANTHER" id="PTHR30346">
    <property type="entry name" value="TRANSCRIPTIONAL DUAL REGULATOR HCAR-RELATED"/>
    <property type="match status" value="1"/>
</dbReference>
<dbReference type="InterPro" id="IPR036388">
    <property type="entry name" value="WH-like_DNA-bd_sf"/>
</dbReference>
<dbReference type="EMBL" id="POTL01000001">
    <property type="protein sequence ID" value="TLH53519.1"/>
    <property type="molecule type" value="Genomic_DNA"/>
</dbReference>
<evidence type="ECO:0000256" key="6">
    <source>
        <dbReference type="ARBA" id="ARBA00040885"/>
    </source>
</evidence>
<dbReference type="PROSITE" id="PS50931">
    <property type="entry name" value="HTH_LYSR"/>
    <property type="match status" value="1"/>
</dbReference>
<dbReference type="AlphaFoldDB" id="A0A8H2JCN6"/>
<name>A0A8H2JCN6_MYCMU</name>
<dbReference type="SUPFAM" id="SSF46785">
    <property type="entry name" value="Winged helix' DNA-binding domain"/>
    <property type="match status" value="1"/>
</dbReference>
<evidence type="ECO:0000256" key="1">
    <source>
        <dbReference type="ARBA" id="ARBA00009437"/>
    </source>
</evidence>
<dbReference type="GO" id="GO:0003677">
    <property type="term" value="F:DNA binding"/>
    <property type="evidence" value="ECO:0007669"/>
    <property type="project" value="UniProtKB-KW"/>
</dbReference>
<evidence type="ECO:0000256" key="7">
    <source>
        <dbReference type="ARBA" id="ARBA00056658"/>
    </source>
</evidence>
<comment type="caution">
    <text evidence="9">The sequence shown here is derived from an EMBL/GenBank/DDBJ whole genome shotgun (WGS) entry which is preliminary data.</text>
</comment>
<feature type="domain" description="HTH lysR-type" evidence="8">
    <location>
        <begin position="4"/>
        <end position="61"/>
    </location>
</feature>
<reference evidence="9" key="1">
    <citation type="submission" date="2018-01" db="EMBL/GenBank/DDBJ databases">
        <title>Comparative genomics of Mycobacterium mucogenicum and Mycobacterium neoaurum clade members emphasizing tRNA and non-coding RNA.</title>
        <authorList>
            <person name="Behra P.R.K."/>
            <person name="Pettersson B.M.F."/>
            <person name="Das S."/>
            <person name="Dasgupta S."/>
            <person name="Kirsebom L.A."/>
        </authorList>
    </citation>
    <scope>NUCLEOTIDE SEQUENCE</scope>
    <source>
        <strain evidence="9">DSM 44124</strain>
    </source>
</reference>
<keyword evidence="2" id="KW-0805">Transcription regulation</keyword>
<dbReference type="SUPFAM" id="SSF53850">
    <property type="entry name" value="Periplasmic binding protein-like II"/>
    <property type="match status" value="1"/>
</dbReference>
<dbReference type="Pfam" id="PF00126">
    <property type="entry name" value="HTH_1"/>
    <property type="match status" value="1"/>
</dbReference>
<organism evidence="9">
    <name type="scientific">Mycolicibacterium mucogenicum DSM 44124</name>
    <dbReference type="NCBI Taxonomy" id="1226753"/>
    <lineage>
        <taxon>Bacteria</taxon>
        <taxon>Bacillati</taxon>
        <taxon>Actinomycetota</taxon>
        <taxon>Actinomycetes</taxon>
        <taxon>Mycobacteriales</taxon>
        <taxon>Mycobacteriaceae</taxon>
        <taxon>Mycolicibacterium</taxon>
    </lineage>
</organism>
<evidence type="ECO:0000256" key="2">
    <source>
        <dbReference type="ARBA" id="ARBA00023015"/>
    </source>
</evidence>
<dbReference type="CDD" id="cd08434">
    <property type="entry name" value="PBP2_GltC_like"/>
    <property type="match status" value="1"/>
</dbReference>
<dbReference type="Gene3D" id="3.40.190.290">
    <property type="match status" value="1"/>
</dbReference>
<keyword evidence="5" id="KW-0804">Transcription</keyword>
<dbReference type="Pfam" id="PF03466">
    <property type="entry name" value="LysR_substrate"/>
    <property type="match status" value="1"/>
</dbReference>
<evidence type="ECO:0000313" key="9">
    <source>
        <dbReference type="EMBL" id="TLH53519.1"/>
    </source>
</evidence>
<dbReference type="Gene3D" id="1.10.10.10">
    <property type="entry name" value="Winged helix-like DNA-binding domain superfamily/Winged helix DNA-binding domain"/>
    <property type="match status" value="1"/>
</dbReference>
<protein>
    <recommendedName>
        <fullName evidence="6">Probable hydrogen peroxide-inducible genes activator</fullName>
    </recommendedName>
</protein>
<dbReference type="InterPro" id="IPR005119">
    <property type="entry name" value="LysR_subst-bd"/>
</dbReference>
<dbReference type="FunFam" id="1.10.10.10:FF:000001">
    <property type="entry name" value="LysR family transcriptional regulator"/>
    <property type="match status" value="1"/>
</dbReference>
<accession>A0A8H2JCN6</accession>
<comment type="function">
    <text evidence="7">Required for the induction the katG gene for catalase. Involved in the response to hydrogen peroxide.</text>
</comment>
<dbReference type="GO" id="GO:0032993">
    <property type="term" value="C:protein-DNA complex"/>
    <property type="evidence" value="ECO:0007669"/>
    <property type="project" value="TreeGrafter"/>
</dbReference>
<evidence type="ECO:0000256" key="3">
    <source>
        <dbReference type="ARBA" id="ARBA00023125"/>
    </source>
</evidence>
<dbReference type="GO" id="GO:0003700">
    <property type="term" value="F:DNA-binding transcription factor activity"/>
    <property type="evidence" value="ECO:0007669"/>
    <property type="project" value="InterPro"/>
</dbReference>
<comment type="similarity">
    <text evidence="1">Belongs to the LysR transcriptional regulatory family.</text>
</comment>
<gene>
    <name evidence="9" type="ORF">C1S78_15170</name>
</gene>
<dbReference type="InterPro" id="IPR000847">
    <property type="entry name" value="LysR_HTH_N"/>
</dbReference>
<sequence length="300" mass="32844">MLFVLLDELRWFVVLAEAEHVTDAAAELGVAQPTLSRALARLENQVGTPLFDRTGRRLRLNGYGQIMLEHARRGIAEIDAAQSRIAALLDPDSGLVRLAFLHSAANWFVPEVLRQFRALAPAVRFELFQGAAHDIAERLRTGQADVAITSPRPTQVPCIWRVLYVERLCLAVPADHRLVGRVRVRLSEVADETFIALGADFGLRQLTDQVWAESGITPEIAFEAMEIPTMEGLVAAGFGVAVVPVPRPGRGDPAVIYIPLSDTRVKREIGMAWVKGRELSPAAARFAELVSTTASDARNA</sequence>
<evidence type="ECO:0000256" key="5">
    <source>
        <dbReference type="ARBA" id="ARBA00023163"/>
    </source>
</evidence>
<dbReference type="PANTHER" id="PTHR30346:SF28">
    <property type="entry name" value="HTH-TYPE TRANSCRIPTIONAL REGULATOR CYNR"/>
    <property type="match status" value="1"/>
</dbReference>
<keyword evidence="4" id="KW-0010">Activator</keyword>